<comment type="subcellular location">
    <subcellularLocation>
        <location evidence="1">Cell membrane</location>
        <topology evidence="1">Multi-pass membrane protein</topology>
    </subcellularLocation>
</comment>
<keyword evidence="3 6" id="KW-0812">Transmembrane</keyword>
<feature type="transmembrane region" description="Helical" evidence="6">
    <location>
        <begin position="188"/>
        <end position="209"/>
    </location>
</feature>
<feature type="transmembrane region" description="Helical" evidence="6">
    <location>
        <begin position="379"/>
        <end position="401"/>
    </location>
</feature>
<reference evidence="7" key="1">
    <citation type="submission" date="2019-11" db="EMBL/GenBank/DDBJ databases">
        <authorList>
            <person name="Feng L."/>
        </authorList>
    </citation>
    <scope>NUCLEOTIDE SEQUENCE</scope>
    <source>
        <strain evidence="7">PclaraLFYP37</strain>
    </source>
</reference>
<evidence type="ECO:0000313" key="7">
    <source>
        <dbReference type="EMBL" id="VYU67665.1"/>
    </source>
</evidence>
<dbReference type="PANTHER" id="PTHR30250">
    <property type="entry name" value="PST FAMILY PREDICTED COLANIC ACID TRANSPORTER"/>
    <property type="match status" value="1"/>
</dbReference>
<evidence type="ECO:0000256" key="5">
    <source>
        <dbReference type="ARBA" id="ARBA00023136"/>
    </source>
</evidence>
<keyword evidence="2" id="KW-1003">Cell membrane</keyword>
<keyword evidence="4 6" id="KW-1133">Transmembrane helix</keyword>
<feature type="transmembrane region" description="Helical" evidence="6">
    <location>
        <begin position="315"/>
        <end position="335"/>
    </location>
</feature>
<dbReference type="GO" id="GO:0005886">
    <property type="term" value="C:plasma membrane"/>
    <property type="evidence" value="ECO:0007669"/>
    <property type="project" value="UniProtKB-SubCell"/>
</dbReference>
<name>A0A6N3GTK1_9BACT</name>
<feature type="transmembrane region" description="Helical" evidence="6">
    <location>
        <begin position="347"/>
        <end position="367"/>
    </location>
</feature>
<feature type="transmembrane region" description="Helical" evidence="6">
    <location>
        <begin position="45"/>
        <end position="67"/>
    </location>
</feature>
<sequence>MENLAPNNKRIVKNTLLLYVRMLFLMVVSLYTSRVVLNALGIEDFGIYNVVGGMVAMFSMLSGSLSAAITRFITYELGRGDREKLRTIFSSAVTIQLGLAAIIIILAEVLGIWFLNSKMTIPLDRLAAANWVFQFSVLTFAINLVSVPYNASIIAHERMSAFAYISIFEAVGKLAIAYLITISPIDRLVFYAILMCAVALIVRFTYGIYCKRHFEECMYHFIFDKNLLKDMFGFAGWNFIGASSSVLRDQGGNVVINLFCGPAVNAARGIAFQVNNAVNGFVVNFMMALNPQITKQYAAGNREYMMTLIFQGARLSFYMLLLLSLPILVNTHYVLGLWLNIVPEHAVSFVQLVLVFAMSESISQPLVTAMLATGKIRNYQLVVGGLQMMNLPVSYVLLRMGTVPETVLIVAIAISQCCLAARLLMLRGMIGLSVRLYLKKVYTNVLMVSFISMAVPILFVSHMDETFLDFVVSCAVTVVCTGFTIYYVGCNRTERKFVVEKIHKIARKQR</sequence>
<evidence type="ECO:0000256" key="6">
    <source>
        <dbReference type="SAM" id="Phobius"/>
    </source>
</evidence>
<proteinExistence type="predicted"/>
<feature type="transmembrane region" description="Helical" evidence="6">
    <location>
        <begin position="407"/>
        <end position="429"/>
    </location>
</feature>
<feature type="transmembrane region" description="Helical" evidence="6">
    <location>
        <begin position="161"/>
        <end position="182"/>
    </location>
</feature>
<feature type="transmembrane region" description="Helical" evidence="6">
    <location>
        <begin position="127"/>
        <end position="149"/>
    </location>
</feature>
<feature type="transmembrane region" description="Helical" evidence="6">
    <location>
        <begin position="467"/>
        <end position="488"/>
    </location>
</feature>
<dbReference type="InterPro" id="IPR050833">
    <property type="entry name" value="Poly_Biosynth_Transport"/>
</dbReference>
<evidence type="ECO:0000256" key="4">
    <source>
        <dbReference type="ARBA" id="ARBA00022989"/>
    </source>
</evidence>
<dbReference type="RefSeq" id="WP_412441508.1">
    <property type="nucleotide sequence ID" value="NZ_CACRUT010000031.1"/>
</dbReference>
<dbReference type="PANTHER" id="PTHR30250:SF26">
    <property type="entry name" value="PSMA PROTEIN"/>
    <property type="match status" value="1"/>
</dbReference>
<protein>
    <submittedName>
        <fullName evidence="7">MatE</fullName>
    </submittedName>
</protein>
<keyword evidence="5 6" id="KW-0472">Membrane</keyword>
<evidence type="ECO:0000256" key="3">
    <source>
        <dbReference type="ARBA" id="ARBA00022692"/>
    </source>
</evidence>
<feature type="transmembrane region" description="Helical" evidence="6">
    <location>
        <begin position="441"/>
        <end position="461"/>
    </location>
</feature>
<evidence type="ECO:0000256" key="1">
    <source>
        <dbReference type="ARBA" id="ARBA00004651"/>
    </source>
</evidence>
<organism evidence="7">
    <name type="scientific">Paraprevotella clara</name>
    <dbReference type="NCBI Taxonomy" id="454154"/>
    <lineage>
        <taxon>Bacteria</taxon>
        <taxon>Pseudomonadati</taxon>
        <taxon>Bacteroidota</taxon>
        <taxon>Bacteroidia</taxon>
        <taxon>Bacteroidales</taxon>
        <taxon>Prevotellaceae</taxon>
        <taxon>Paraprevotella</taxon>
    </lineage>
</organism>
<feature type="transmembrane region" description="Helical" evidence="6">
    <location>
        <begin position="88"/>
        <end position="115"/>
    </location>
</feature>
<evidence type="ECO:0000256" key="2">
    <source>
        <dbReference type="ARBA" id="ARBA00022475"/>
    </source>
</evidence>
<gene>
    <name evidence="7" type="ORF">PCLFYP37_00602</name>
</gene>
<dbReference type="EMBL" id="CACRUT010000031">
    <property type="protein sequence ID" value="VYU67665.1"/>
    <property type="molecule type" value="Genomic_DNA"/>
</dbReference>
<accession>A0A6N3GTK1</accession>
<feature type="transmembrane region" description="Helical" evidence="6">
    <location>
        <begin position="16"/>
        <end position="33"/>
    </location>
</feature>
<dbReference type="AlphaFoldDB" id="A0A6N3GTK1"/>